<comment type="caution">
    <text evidence="2">The sequence shown here is derived from an EMBL/GenBank/DDBJ whole genome shotgun (WGS) entry which is preliminary data.</text>
</comment>
<reference evidence="2 3" key="1">
    <citation type="submission" date="2021-03" db="EMBL/GenBank/DDBJ databases">
        <title>Antimicrobial resistance genes in bacteria isolated from Japanese honey, and their potential for conferring macrolide and lincosamide resistance in the American foulbrood pathogen Paenibacillus larvae.</title>
        <authorList>
            <person name="Okamoto M."/>
            <person name="Kumagai M."/>
            <person name="Kanamori H."/>
            <person name="Takamatsu D."/>
        </authorList>
    </citation>
    <scope>NUCLEOTIDE SEQUENCE [LARGE SCALE GENOMIC DNA]</scope>
    <source>
        <strain evidence="2 3">J15TS10</strain>
    </source>
</reference>
<sequence length="133" mass="14695">MAKHTTYILSEDARSQAEFYTNALGGEVLSIMTYGQLPDSNDAIKDKVVHLSLVAGGVNFFMTDAFEPIQTGNNINLSLEFATEDEAREAFTKLSEGGKVKHPLEPAFWGALHGQLEDKFGVLWMISNEVKQN</sequence>
<dbReference type="InterPro" id="IPR004360">
    <property type="entry name" value="Glyas_Fos-R_dOase_dom"/>
</dbReference>
<accession>A0ABQ4MSU7</accession>
<dbReference type="InterPro" id="IPR028973">
    <property type="entry name" value="PhnB-like"/>
</dbReference>
<dbReference type="Pfam" id="PF00903">
    <property type="entry name" value="Glyoxalase"/>
    <property type="match status" value="1"/>
</dbReference>
<evidence type="ECO:0000313" key="3">
    <source>
        <dbReference type="Proteomes" id="UP000681290"/>
    </source>
</evidence>
<dbReference type="RefSeq" id="WP_213591636.1">
    <property type="nucleotide sequence ID" value="NZ_BOSM01000004.1"/>
</dbReference>
<evidence type="ECO:0000259" key="1">
    <source>
        <dbReference type="Pfam" id="PF00903"/>
    </source>
</evidence>
<dbReference type="PANTHER" id="PTHR33990:SF1">
    <property type="entry name" value="PROTEIN YJDN"/>
    <property type="match status" value="1"/>
</dbReference>
<dbReference type="InterPro" id="IPR029068">
    <property type="entry name" value="Glyas_Bleomycin-R_OHBP_Dase"/>
</dbReference>
<dbReference type="Proteomes" id="UP000681290">
    <property type="component" value="Unassembled WGS sequence"/>
</dbReference>
<protein>
    <submittedName>
        <fullName evidence="2">VOC family protein</fullName>
    </submittedName>
</protein>
<dbReference type="PANTHER" id="PTHR33990">
    <property type="entry name" value="PROTEIN YJDN-RELATED"/>
    <property type="match status" value="1"/>
</dbReference>
<dbReference type="Gene3D" id="3.10.180.10">
    <property type="entry name" value="2,3-Dihydroxybiphenyl 1,2-Dioxygenase, domain 1"/>
    <property type="match status" value="1"/>
</dbReference>
<gene>
    <name evidence="2" type="ORF">J15TS10_28380</name>
</gene>
<name>A0ABQ4MSU7_9BACL</name>
<dbReference type="SUPFAM" id="SSF54593">
    <property type="entry name" value="Glyoxalase/Bleomycin resistance protein/Dihydroxybiphenyl dioxygenase"/>
    <property type="match status" value="1"/>
</dbReference>
<dbReference type="EMBL" id="BOSM01000004">
    <property type="protein sequence ID" value="GIP59024.1"/>
    <property type="molecule type" value="Genomic_DNA"/>
</dbReference>
<proteinExistence type="predicted"/>
<feature type="domain" description="Glyoxalase/fosfomycin resistance/dioxygenase" evidence="1">
    <location>
        <begin position="5"/>
        <end position="126"/>
    </location>
</feature>
<dbReference type="CDD" id="cd06588">
    <property type="entry name" value="PhnB_like"/>
    <property type="match status" value="1"/>
</dbReference>
<keyword evidence="3" id="KW-1185">Reference proteome</keyword>
<organism evidence="2 3">
    <name type="scientific">Paenibacillus woosongensis</name>
    <dbReference type="NCBI Taxonomy" id="307580"/>
    <lineage>
        <taxon>Bacteria</taxon>
        <taxon>Bacillati</taxon>
        <taxon>Bacillota</taxon>
        <taxon>Bacilli</taxon>
        <taxon>Bacillales</taxon>
        <taxon>Paenibacillaceae</taxon>
        <taxon>Paenibacillus</taxon>
    </lineage>
</organism>
<evidence type="ECO:0000313" key="2">
    <source>
        <dbReference type="EMBL" id="GIP59024.1"/>
    </source>
</evidence>